<name>A0A8J5GZ70_ZINOF</name>
<gene>
    <name evidence="9" type="ORF">ZIOFF_026657</name>
</gene>
<accession>A0A8J5GZ70</accession>
<dbReference type="AlphaFoldDB" id="A0A8J5GZ70"/>
<dbReference type="EMBL" id="JACMSC010000007">
    <property type="protein sequence ID" value="KAG6516207.1"/>
    <property type="molecule type" value="Genomic_DNA"/>
</dbReference>
<comment type="caution">
    <text evidence="9">The sequence shown here is derived from an EMBL/GenBank/DDBJ whole genome shotgun (WGS) entry which is preliminary data.</text>
</comment>
<comment type="similarity">
    <text evidence="2">Belongs to the complex I 49 kDa subunit family.</text>
</comment>
<keyword evidence="5 8" id="KW-1133">Transmembrane helix</keyword>
<dbReference type="GO" id="GO:0005886">
    <property type="term" value="C:plasma membrane"/>
    <property type="evidence" value="ECO:0007669"/>
    <property type="project" value="UniProtKB-SubCell"/>
</dbReference>
<feature type="transmembrane region" description="Helical" evidence="8">
    <location>
        <begin position="146"/>
        <end position="171"/>
    </location>
</feature>
<keyword evidence="4 7" id="KW-0812">Transmembrane</keyword>
<dbReference type="GO" id="GO:0003954">
    <property type="term" value="F:NADH dehydrogenase activity"/>
    <property type="evidence" value="ECO:0007669"/>
    <property type="project" value="TreeGrafter"/>
</dbReference>
<comment type="similarity">
    <text evidence="3 7">Belongs to the complex I subunit 1 family.</text>
</comment>
<dbReference type="InterPro" id="IPR029014">
    <property type="entry name" value="NiFe-Hase_large"/>
</dbReference>
<evidence type="ECO:0008006" key="11">
    <source>
        <dbReference type="Google" id="ProtNLM"/>
    </source>
</evidence>
<dbReference type="SUPFAM" id="SSF56762">
    <property type="entry name" value="HydB/Nqo4-like"/>
    <property type="match status" value="1"/>
</dbReference>
<dbReference type="GO" id="GO:0009060">
    <property type="term" value="P:aerobic respiration"/>
    <property type="evidence" value="ECO:0007669"/>
    <property type="project" value="TreeGrafter"/>
</dbReference>
<keyword evidence="10" id="KW-1185">Reference proteome</keyword>
<keyword evidence="6 8" id="KW-0472">Membrane</keyword>
<evidence type="ECO:0000256" key="2">
    <source>
        <dbReference type="ARBA" id="ARBA00005769"/>
    </source>
</evidence>
<evidence type="ECO:0000256" key="7">
    <source>
        <dbReference type="RuleBase" id="RU000471"/>
    </source>
</evidence>
<evidence type="ECO:0000256" key="6">
    <source>
        <dbReference type="ARBA" id="ARBA00023136"/>
    </source>
</evidence>
<evidence type="ECO:0000256" key="4">
    <source>
        <dbReference type="ARBA" id="ARBA00022692"/>
    </source>
</evidence>
<evidence type="ECO:0000256" key="1">
    <source>
        <dbReference type="ARBA" id="ARBA00004141"/>
    </source>
</evidence>
<dbReference type="Gene3D" id="1.10.645.10">
    <property type="entry name" value="Cytochrome-c3 Hydrogenase, chain B"/>
    <property type="match status" value="1"/>
</dbReference>
<sequence>MSPHHPSMHGVLRLIVTLDGEDVIDCEPILGYLHREAITVNAPEQLENVQVPKRASYIRVIMLELSRVLVIVWLEREISAALQQRIGPQYAGPLGILQALADGTKLLLKEDLLPSRGDLRLFSIGPSIVVISILVSYLVIPFGYRLVLADLSIGVFLWIAISSIAPIGLLMSGSSTVDIVETQSKYGFGGWNLWRQPIGFMVFIISSLAECERLPFDLPEAEEELVAGYQTEYSGGWKLSIPYISVPELFGIKKIAGVFGMTIGTENPSLSRLCYRGLWGSRNKRALILRWACYLDAFSSYPLRTWLPSVYRGHDNWYTRGVSPHTWSYDFAETCVFGKQSPGPGHCDPLCEEAPLLPKLRGYFAEFLRESCLAPLGILYLPTSVGFGYRYPFVEGRSSFSWEYGMGYFRAVAPRTRTLARGISSTPSYPEKARSPCALTHPPWTNLAEEPLGFRGIGFSPMFALLKPTFSLPLRPHLLARVLRSKAERSPTDAFLHPTASADRLAPFIFSARALDQLSLACPWIQQQFERLTYSGISGSMLIFNSQKHFVACYALPRLWVPRILVVPENPATGEPGTESSPPFSVRLFGLKNAGFKNE</sequence>
<dbReference type="PROSITE" id="PS00668">
    <property type="entry name" value="COMPLEX1_ND1_2"/>
    <property type="match status" value="1"/>
</dbReference>
<evidence type="ECO:0000256" key="8">
    <source>
        <dbReference type="SAM" id="Phobius"/>
    </source>
</evidence>
<evidence type="ECO:0000256" key="5">
    <source>
        <dbReference type="ARBA" id="ARBA00022989"/>
    </source>
</evidence>
<dbReference type="PANTHER" id="PTHR11432:SF3">
    <property type="entry name" value="NADH-UBIQUINONE OXIDOREDUCTASE CHAIN 1"/>
    <property type="match status" value="1"/>
</dbReference>
<dbReference type="PROSITE" id="PS00667">
    <property type="entry name" value="COMPLEX1_ND1_1"/>
    <property type="match status" value="1"/>
</dbReference>
<comment type="subcellular location">
    <subcellularLocation>
        <location evidence="7">Cell membrane</location>
        <topology evidence="7">Multi-pass membrane protein</topology>
    </subcellularLocation>
    <subcellularLocation>
        <location evidence="1">Membrane</location>
        <topology evidence="1">Multi-pass membrane protein</topology>
    </subcellularLocation>
</comment>
<dbReference type="Pfam" id="PF00146">
    <property type="entry name" value="NADHdh"/>
    <property type="match status" value="1"/>
</dbReference>
<evidence type="ECO:0000313" key="10">
    <source>
        <dbReference type="Proteomes" id="UP000734854"/>
    </source>
</evidence>
<organism evidence="9 10">
    <name type="scientific">Zingiber officinale</name>
    <name type="common">Ginger</name>
    <name type="synonym">Amomum zingiber</name>
    <dbReference type="NCBI Taxonomy" id="94328"/>
    <lineage>
        <taxon>Eukaryota</taxon>
        <taxon>Viridiplantae</taxon>
        <taxon>Streptophyta</taxon>
        <taxon>Embryophyta</taxon>
        <taxon>Tracheophyta</taxon>
        <taxon>Spermatophyta</taxon>
        <taxon>Magnoliopsida</taxon>
        <taxon>Liliopsida</taxon>
        <taxon>Zingiberales</taxon>
        <taxon>Zingiberaceae</taxon>
        <taxon>Zingiber</taxon>
    </lineage>
</organism>
<evidence type="ECO:0000313" key="9">
    <source>
        <dbReference type="EMBL" id="KAG6516207.1"/>
    </source>
</evidence>
<evidence type="ECO:0000256" key="3">
    <source>
        <dbReference type="ARBA" id="ARBA00010535"/>
    </source>
</evidence>
<protein>
    <recommendedName>
        <fullName evidence="11">NADH-plastoquinone oxidoreductase subunit 1</fullName>
    </recommendedName>
</protein>
<dbReference type="PANTHER" id="PTHR11432">
    <property type="entry name" value="NADH DEHYDROGENASE SUBUNIT 1"/>
    <property type="match status" value="1"/>
</dbReference>
<dbReference type="InterPro" id="IPR018086">
    <property type="entry name" value="NADH_UbQ_OxRdtase_su1_CS"/>
</dbReference>
<dbReference type="Proteomes" id="UP000734854">
    <property type="component" value="Unassembled WGS sequence"/>
</dbReference>
<reference evidence="9 10" key="1">
    <citation type="submission" date="2020-08" db="EMBL/GenBank/DDBJ databases">
        <title>Plant Genome Project.</title>
        <authorList>
            <person name="Zhang R.-G."/>
        </authorList>
    </citation>
    <scope>NUCLEOTIDE SEQUENCE [LARGE SCALE GENOMIC DNA]</scope>
    <source>
        <tissue evidence="9">Rhizome</tissue>
    </source>
</reference>
<keyword evidence="7" id="KW-0520">NAD</keyword>
<proteinExistence type="inferred from homology"/>
<dbReference type="InterPro" id="IPR001694">
    <property type="entry name" value="NADH_UbQ_OxRdtase_su1/FPO"/>
</dbReference>
<feature type="transmembrane region" description="Helical" evidence="8">
    <location>
        <begin position="119"/>
        <end position="140"/>
    </location>
</feature>